<dbReference type="STRING" id="1260251.SPISAL_05085"/>
<dbReference type="EMBL" id="VIFK01000068">
    <property type="protein sequence ID" value="TQE99360.1"/>
    <property type="molecule type" value="Genomic_DNA"/>
</dbReference>
<keyword evidence="9 10" id="KW-0234">DNA repair</keyword>
<evidence type="ECO:0000256" key="7">
    <source>
        <dbReference type="ARBA" id="ARBA00022840"/>
    </source>
</evidence>
<dbReference type="GO" id="GO:0009338">
    <property type="term" value="C:exodeoxyribonuclease V complex"/>
    <property type="evidence" value="ECO:0007669"/>
    <property type="project" value="InterPro"/>
</dbReference>
<dbReference type="GO" id="GO:0000724">
    <property type="term" value="P:double-strand break repair via homologous recombination"/>
    <property type="evidence" value="ECO:0007669"/>
    <property type="project" value="UniProtKB-UniRule"/>
</dbReference>
<feature type="domain" description="RecC C-terminal" evidence="11">
    <location>
        <begin position="847"/>
        <end position="1101"/>
    </location>
</feature>
<reference evidence="12 13" key="1">
    <citation type="submission" date="2019-06" db="EMBL/GenBank/DDBJ databases">
        <title>Metagenome assembled Genome of Spiribacter salinus SL48-SHIP from the microbial mat of Salt Lake 48 (Novosibirsk region, Russia).</title>
        <authorList>
            <person name="Shipova A."/>
            <person name="Rozanov A.S."/>
            <person name="Bryanskaya A.V."/>
            <person name="Peltek S.E."/>
        </authorList>
    </citation>
    <scope>NUCLEOTIDE SEQUENCE [LARGE SCALE GENOMIC DNA]</scope>
    <source>
        <strain evidence="12">SL48-SHIP-2</strain>
    </source>
</reference>
<evidence type="ECO:0000256" key="1">
    <source>
        <dbReference type="ARBA" id="ARBA00022722"/>
    </source>
</evidence>
<evidence type="ECO:0000256" key="10">
    <source>
        <dbReference type="HAMAP-Rule" id="MF_01486"/>
    </source>
</evidence>
<dbReference type="InterPro" id="IPR041500">
    <property type="entry name" value="RecC_C"/>
</dbReference>
<dbReference type="SUPFAM" id="SSF52980">
    <property type="entry name" value="Restriction endonuclease-like"/>
    <property type="match status" value="1"/>
</dbReference>
<dbReference type="InterPro" id="IPR006697">
    <property type="entry name" value="RecC"/>
</dbReference>
<dbReference type="GO" id="GO:0003677">
    <property type="term" value="F:DNA binding"/>
    <property type="evidence" value="ECO:0007669"/>
    <property type="project" value="UniProtKB-UniRule"/>
</dbReference>
<dbReference type="Gene3D" id="3.40.50.300">
    <property type="entry name" value="P-loop containing nucleotide triphosphate hydrolases"/>
    <property type="match status" value="2"/>
</dbReference>
<evidence type="ECO:0000256" key="5">
    <source>
        <dbReference type="ARBA" id="ARBA00022806"/>
    </source>
</evidence>
<sequence length="1163" mass="131450">MTPHTANGPIMLQSNRMEDLRDLTLQWIRRHPLHPLGRTLFLVQSNGIAQWLKTSIATTGDGNGHGVCLGIEVSLPARFQWQAYRSVIETNEGVGAVPVTSPYDKNRLRWRIMALLPTLLTEPLFAPLAHYLRNDQEKSRQFQLAEQLADLFDQYQVYRADWLNDWDAGRDQLRLAGGRATPVPDEQRWQPALWRRIGESLGTGRADTHRAAIHQRFLGAAHHLSERPEALPERIVVFGISSLPQPMLETLGALSGVSEVILCLLNPCQYDWSEIIETQEVLRQQRRLRRRQGMPTGLHRQPEQLHLHAHPLLAAWGKQGRDYLQLLSEHDHTDLTAMQALQQPVDFFSEPTTDTLLGQLQSDILNLRPLDETRDAWPPVSADQDNAIRFHRCHSPQRELEVLHDTLLAAFDQDAELTPRDVMVMVPDINEYAPIIDAVFGQFTYRDRRSMPYHIADQGRRHREPLLVALEALLSLPRSRFRASEILDLLDIPPLRARFGLAEGDLDTLKRWIEGANIRWGLSAEQRADLGLPHQDTLHTWRFGLERMLMGYAVGSADPSEPDWQDIVPYDEVAGLDAGLVGPLYQLIATLDDYRVHLAKPRPAGDWALTVRTMIDATLTPQTAAEQALLGQIVTGLETWQQEIEEAAVDDDLPLAVVRESWLAQLDEPALSQGFQMGGITFATLMPMRAIPFKHVVLLGMNDGAYPRRAEAPDFDLMARRGHYRAGDRARRDDDRYLFLEALLSARDRLTISWCARSVRDNSEQPPSVLVGQLRDHLDRGWRLDTNELDASVAEALTTDHPLQPFAEAYFRDGSPLFSYANEWRSLRTAIPEIEANPLSLWIPEGPITLTNLVRFLRDPVTALFQQRLGTYAGEDAAVTPDEEPFEFDALGGWQARNTLLEPISQSLGHGVDIDPMAELERRIDRHQRAGDYPPAPVASAIRGRLLEQVPETLMRYRALLADYPERPTTSPSIELSVSVALQGETHTVMLEDSLEGISMAETMTGEPRRARLALVTSPLLGDKDKLHWRQLLKHWPAHLATQCLYPATDTHLVSPGSTLTLPGLPAAEARAALSALIEQWLIGMHQPIPTHPDLARPLLEGSKQCHRDWEKAYDTLRERSPLFVREHPRLDSLVQDDAFSAFSHRLYGAFHAHLERRQVVRT</sequence>
<keyword evidence="2 10" id="KW-0547">Nucleotide-binding</keyword>
<evidence type="ECO:0000256" key="4">
    <source>
        <dbReference type="ARBA" id="ARBA00022801"/>
    </source>
</evidence>
<dbReference type="Gene3D" id="1.10.10.160">
    <property type="match status" value="1"/>
</dbReference>
<keyword evidence="4 10" id="KW-0378">Hydrolase</keyword>
<keyword evidence="3 10" id="KW-0227">DNA damage</keyword>
<evidence type="ECO:0000259" key="11">
    <source>
        <dbReference type="Pfam" id="PF17946"/>
    </source>
</evidence>
<dbReference type="GO" id="GO:0008854">
    <property type="term" value="F:exodeoxyribonuclease V activity"/>
    <property type="evidence" value="ECO:0007669"/>
    <property type="project" value="InterPro"/>
</dbReference>
<dbReference type="NCBIfam" id="TIGR01450">
    <property type="entry name" value="recC"/>
    <property type="match status" value="1"/>
</dbReference>
<name>A0A540VRG8_9GAMM</name>
<dbReference type="SUPFAM" id="SSF52540">
    <property type="entry name" value="P-loop containing nucleoside triphosphate hydrolases"/>
    <property type="match status" value="2"/>
</dbReference>
<dbReference type="PIRSF" id="PIRSF000980">
    <property type="entry name" value="RecC"/>
    <property type="match status" value="1"/>
</dbReference>
<dbReference type="InterPro" id="IPR027417">
    <property type="entry name" value="P-loop_NTPase"/>
</dbReference>
<organism evidence="12 13">
    <name type="scientific">Spiribacter salinus</name>
    <dbReference type="NCBI Taxonomy" id="1335746"/>
    <lineage>
        <taxon>Bacteria</taxon>
        <taxon>Pseudomonadati</taxon>
        <taxon>Pseudomonadota</taxon>
        <taxon>Gammaproteobacteria</taxon>
        <taxon>Chromatiales</taxon>
        <taxon>Ectothiorhodospiraceae</taxon>
        <taxon>Spiribacter</taxon>
    </lineage>
</organism>
<dbReference type="PANTHER" id="PTHR30591">
    <property type="entry name" value="RECBCD ENZYME SUBUNIT RECC"/>
    <property type="match status" value="1"/>
</dbReference>
<dbReference type="InterPro" id="IPR011335">
    <property type="entry name" value="Restrct_endonuc-II-like"/>
</dbReference>
<dbReference type="HAMAP" id="MF_01486">
    <property type="entry name" value="RecC"/>
    <property type="match status" value="1"/>
</dbReference>
<evidence type="ECO:0000256" key="6">
    <source>
        <dbReference type="ARBA" id="ARBA00022839"/>
    </source>
</evidence>
<evidence type="ECO:0000313" key="13">
    <source>
        <dbReference type="Proteomes" id="UP000315400"/>
    </source>
</evidence>
<dbReference type="Proteomes" id="UP000315400">
    <property type="component" value="Unassembled WGS sequence"/>
</dbReference>
<proteinExistence type="inferred from homology"/>
<evidence type="ECO:0000313" key="12">
    <source>
        <dbReference type="EMBL" id="TQE99360.1"/>
    </source>
</evidence>
<evidence type="ECO:0000256" key="9">
    <source>
        <dbReference type="ARBA" id="ARBA00023204"/>
    </source>
</evidence>
<accession>A0A540VRG8</accession>
<keyword evidence="8 10" id="KW-0238">DNA-binding</keyword>
<dbReference type="GO" id="GO:0003678">
    <property type="term" value="F:DNA helicase activity"/>
    <property type="evidence" value="ECO:0007669"/>
    <property type="project" value="UniProtKB-UniRule"/>
</dbReference>
<comment type="similarity">
    <text evidence="10">Belongs to the RecC family.</text>
</comment>
<comment type="subunit">
    <text evidence="10">Heterotrimer of RecB, RecC and RecD. All subunits contribute to DNA-binding.</text>
</comment>
<protein>
    <recommendedName>
        <fullName evidence="10">RecBCD enzyme subunit RecC</fullName>
    </recommendedName>
    <alternativeName>
        <fullName evidence="10">Exonuclease V subunit RecC</fullName>
        <shortName evidence="10">ExoV subunit RecC</shortName>
    </alternativeName>
    <alternativeName>
        <fullName evidence="10">Helicase/nuclease RecBCD subunit RecC</fullName>
    </alternativeName>
</protein>
<dbReference type="Pfam" id="PF17946">
    <property type="entry name" value="RecC_C"/>
    <property type="match status" value="1"/>
</dbReference>
<comment type="miscellaneous">
    <text evidence="10">In the RecBCD complex, RecB has a slow 3'-5' helicase, an exonuclease activity and loads RecA onto ssDNA, RecD has a fast 5'-3' helicase activity, while RecC stimulates the ATPase and processivity of the RecB helicase and contributes to recognition of the Chi site.</text>
</comment>
<keyword evidence="6 10" id="KW-0269">Exonuclease</keyword>
<evidence type="ECO:0000256" key="8">
    <source>
        <dbReference type="ARBA" id="ARBA00023125"/>
    </source>
</evidence>
<dbReference type="Gene3D" id="3.40.50.10930">
    <property type="match status" value="1"/>
</dbReference>
<keyword evidence="5 10" id="KW-0347">Helicase</keyword>
<comment type="caution">
    <text evidence="12">The sequence shown here is derived from an EMBL/GenBank/DDBJ whole genome shotgun (WGS) entry which is preliminary data.</text>
</comment>
<gene>
    <name evidence="10 12" type="primary">recC</name>
    <name evidence="12" type="ORF">FKY71_09040</name>
</gene>
<evidence type="ECO:0000256" key="3">
    <source>
        <dbReference type="ARBA" id="ARBA00022763"/>
    </source>
</evidence>
<keyword evidence="7 10" id="KW-0067">ATP-binding</keyword>
<dbReference type="PANTHER" id="PTHR30591:SF1">
    <property type="entry name" value="RECBCD ENZYME SUBUNIT RECC"/>
    <property type="match status" value="1"/>
</dbReference>
<keyword evidence="1 10" id="KW-0540">Nuclease</keyword>
<comment type="function">
    <text evidence="10">A helicase/nuclease that prepares dsDNA breaks (DSB) for recombinational DNA repair. Binds to DSBs and unwinds DNA via a highly rapid and processive ATP-dependent bidirectional helicase activity. Unwinds dsDNA until it encounters a Chi (crossover hotspot instigator) sequence from the 3' direction. Cuts ssDNA a few nucleotides 3' to the Chi site. The properties and activities of the enzyme are changed at Chi. The Chi-altered holoenzyme produces a long 3'-ssDNA overhang and facilitates RecA-binding to the ssDNA for homologous DNA recombination and repair. Holoenzyme degrades any linearized DNA that is unable to undergo homologous recombination. In the holoenzyme this subunit recognizes the wild-type Chi sequence, and when added to isolated RecB increases its ATP-dependent helicase processivity.</text>
</comment>
<dbReference type="AlphaFoldDB" id="A0A540VRG8"/>
<dbReference type="GO" id="GO:0005524">
    <property type="term" value="F:ATP binding"/>
    <property type="evidence" value="ECO:0007669"/>
    <property type="project" value="UniProtKB-UniRule"/>
</dbReference>
<dbReference type="Pfam" id="PF04257">
    <property type="entry name" value="Exonuc_V_gamma"/>
    <property type="match status" value="1"/>
</dbReference>
<evidence type="ECO:0000256" key="2">
    <source>
        <dbReference type="ARBA" id="ARBA00022741"/>
    </source>
</evidence>
<dbReference type="InterPro" id="IPR013986">
    <property type="entry name" value="DExx_box_DNA_helicase_dom_sf"/>
</dbReference>